<evidence type="ECO:0000256" key="1">
    <source>
        <dbReference type="SAM" id="MobiDB-lite"/>
    </source>
</evidence>
<proteinExistence type="predicted"/>
<dbReference type="Proteomes" id="UP001172159">
    <property type="component" value="Unassembled WGS sequence"/>
</dbReference>
<gene>
    <name evidence="2" type="ORF">B0T21DRAFT_345148</name>
</gene>
<feature type="region of interest" description="Disordered" evidence="1">
    <location>
        <begin position="1"/>
        <end position="24"/>
    </location>
</feature>
<name>A0AA40K3X7_9PEZI</name>
<dbReference type="EMBL" id="JAUKTV010000002">
    <property type="protein sequence ID" value="KAK0745036.1"/>
    <property type="molecule type" value="Genomic_DNA"/>
</dbReference>
<sequence length="182" mass="19453">MIKTRTLVSGSVPRGPTGHASIIGRRHPEGPCVSPCPADGTEGASRSGRSMPHMAVDSHCQRAKGYPKRQCWVIDMYQAACGAKRENFLMILGCVAESGTRVAAGDNELLGPKSGCRIKPWLFTPHTQAPAAFGVCLPKEAWALGSHSSNTDLEGCLKAAERRPFVARGTCVTPKFRSHGRA</sequence>
<evidence type="ECO:0000313" key="2">
    <source>
        <dbReference type="EMBL" id="KAK0745036.1"/>
    </source>
</evidence>
<accession>A0AA40K3X7</accession>
<protein>
    <submittedName>
        <fullName evidence="2">Uncharacterized protein</fullName>
    </submittedName>
</protein>
<keyword evidence="3" id="KW-1185">Reference proteome</keyword>
<evidence type="ECO:0000313" key="3">
    <source>
        <dbReference type="Proteomes" id="UP001172159"/>
    </source>
</evidence>
<organism evidence="2 3">
    <name type="scientific">Apiosordaria backusii</name>
    <dbReference type="NCBI Taxonomy" id="314023"/>
    <lineage>
        <taxon>Eukaryota</taxon>
        <taxon>Fungi</taxon>
        <taxon>Dikarya</taxon>
        <taxon>Ascomycota</taxon>
        <taxon>Pezizomycotina</taxon>
        <taxon>Sordariomycetes</taxon>
        <taxon>Sordariomycetidae</taxon>
        <taxon>Sordariales</taxon>
        <taxon>Lasiosphaeriaceae</taxon>
        <taxon>Apiosordaria</taxon>
    </lineage>
</organism>
<dbReference type="AlphaFoldDB" id="A0AA40K3X7"/>
<reference evidence="2" key="1">
    <citation type="submission" date="2023-06" db="EMBL/GenBank/DDBJ databases">
        <title>Genome-scale phylogeny and comparative genomics of the fungal order Sordariales.</title>
        <authorList>
            <consortium name="Lawrence Berkeley National Laboratory"/>
            <person name="Hensen N."/>
            <person name="Bonometti L."/>
            <person name="Westerberg I."/>
            <person name="Brannstrom I.O."/>
            <person name="Guillou S."/>
            <person name="Cros-Aarteil S."/>
            <person name="Calhoun S."/>
            <person name="Haridas S."/>
            <person name="Kuo A."/>
            <person name="Mondo S."/>
            <person name="Pangilinan J."/>
            <person name="Riley R."/>
            <person name="Labutti K."/>
            <person name="Andreopoulos B."/>
            <person name="Lipzen A."/>
            <person name="Chen C."/>
            <person name="Yanf M."/>
            <person name="Daum C."/>
            <person name="Ng V."/>
            <person name="Clum A."/>
            <person name="Steindorff A."/>
            <person name="Ohm R."/>
            <person name="Martin F."/>
            <person name="Silar P."/>
            <person name="Natvig D."/>
            <person name="Lalanne C."/>
            <person name="Gautier V."/>
            <person name="Ament-Velasquez S.L."/>
            <person name="Kruys A."/>
            <person name="Hutchinson M.I."/>
            <person name="Powell A.J."/>
            <person name="Barry K."/>
            <person name="Miller A.N."/>
            <person name="Grigoriev I.V."/>
            <person name="Debuchy R."/>
            <person name="Gladieux P."/>
            <person name="Thoren M.H."/>
            <person name="Johannesson H."/>
        </authorList>
    </citation>
    <scope>NUCLEOTIDE SEQUENCE</scope>
    <source>
        <strain evidence="2">CBS 540.89</strain>
    </source>
</reference>
<comment type="caution">
    <text evidence="2">The sequence shown here is derived from an EMBL/GenBank/DDBJ whole genome shotgun (WGS) entry which is preliminary data.</text>
</comment>